<dbReference type="RefSeq" id="XP_029654091.1">
    <property type="nucleotide sequence ID" value="XM_029798231.1"/>
</dbReference>
<accession>A0A6P7TZC7</accession>
<dbReference type="PANTHER" id="PTHR45913:SF19">
    <property type="entry name" value="LOW QUALITY PROTEIN: ZINC FINGER BED DOMAIN-CONTAINING PROTEIN 5-LIKE"/>
    <property type="match status" value="1"/>
</dbReference>
<proteinExistence type="predicted"/>
<keyword evidence="1" id="KW-1185">Reference proteome</keyword>
<protein>
    <submittedName>
        <fullName evidence="2">SCAN domain-containing protein 3-like</fullName>
    </submittedName>
</protein>
<gene>
    <name evidence="2" type="primary">LOC115227369</name>
</gene>
<evidence type="ECO:0000313" key="2">
    <source>
        <dbReference type="RefSeq" id="XP_029654091.1"/>
    </source>
</evidence>
<reference evidence="2" key="1">
    <citation type="submission" date="2025-08" db="UniProtKB">
        <authorList>
            <consortium name="RefSeq"/>
        </authorList>
    </citation>
    <scope>IDENTIFICATION</scope>
</reference>
<organism evidence="1 2">
    <name type="scientific">Octopus sinensis</name>
    <name type="common">East Asian common octopus</name>
    <dbReference type="NCBI Taxonomy" id="2607531"/>
    <lineage>
        <taxon>Eukaryota</taxon>
        <taxon>Metazoa</taxon>
        <taxon>Spiralia</taxon>
        <taxon>Lophotrochozoa</taxon>
        <taxon>Mollusca</taxon>
        <taxon>Cephalopoda</taxon>
        <taxon>Coleoidea</taxon>
        <taxon>Octopodiformes</taxon>
        <taxon>Octopoda</taxon>
        <taxon>Incirrata</taxon>
        <taxon>Octopodidae</taxon>
        <taxon>Octopus</taxon>
    </lineage>
</organism>
<dbReference type="Proteomes" id="UP000515154">
    <property type="component" value="Unplaced"/>
</dbReference>
<evidence type="ECO:0000313" key="1">
    <source>
        <dbReference type="Proteomes" id="UP000515154"/>
    </source>
</evidence>
<sequence length="282" mass="33452">MSIQKAIRKTHYAEKSLLEDDYSEEELNKLMKLHFSYYRIIPSLEVIISDVVHQDASKLIKSLPLSNDSIRRRIDQMGDNVKEILIERLKRSKFSLQIDESVIVDSKAVLMGFFENISQLSEISKYFIQNNIMTYCQHLTELEADISLRFKDLFDLEFEAWMIDPFSCVPEDMNETIQEEIIELKYNEEYIHRFQQDGISKFWQSKDLKMKFPNLWKEMSNVLLTFPTTYLVESGFSFVNHNTQCERNRLEVCYRGDIRLKLSKIKPDIEYLASKHQYQGSH</sequence>
<dbReference type="KEGG" id="osn:115227369"/>
<dbReference type="AlphaFoldDB" id="A0A6P7TZC7"/>
<name>A0A6P7TZC7_9MOLL</name>
<dbReference type="PANTHER" id="PTHR45913">
    <property type="entry name" value="EPM2A-INTERACTING PROTEIN 1"/>
    <property type="match status" value="1"/>
</dbReference>